<evidence type="ECO:0008006" key="4">
    <source>
        <dbReference type="Google" id="ProtNLM"/>
    </source>
</evidence>
<dbReference type="GO" id="GO:0005829">
    <property type="term" value="C:cytosol"/>
    <property type="evidence" value="ECO:0007669"/>
    <property type="project" value="TreeGrafter"/>
</dbReference>
<evidence type="ECO:0000256" key="2">
    <source>
        <dbReference type="ARBA" id="ARBA00023235"/>
    </source>
</evidence>
<dbReference type="Gene3D" id="3.10.310.10">
    <property type="entry name" value="Diaminopimelate Epimerase, Chain A, domain 1"/>
    <property type="match status" value="2"/>
</dbReference>
<name>A0A7C0ZEA4_UNCW3</name>
<protein>
    <recommendedName>
        <fullName evidence="4">Diaminopimelate epimerase</fullName>
    </recommendedName>
</protein>
<comment type="similarity">
    <text evidence="1">Belongs to the diaminopimelate epimerase family.</text>
</comment>
<comment type="caution">
    <text evidence="3">The sequence shown here is derived from an EMBL/GenBank/DDBJ whole genome shotgun (WGS) entry which is preliminary data.</text>
</comment>
<dbReference type="PANTHER" id="PTHR31689">
    <property type="entry name" value="DIAMINOPIMELATE EPIMERASE, CHLOROPLASTIC"/>
    <property type="match status" value="1"/>
</dbReference>
<reference evidence="3" key="1">
    <citation type="journal article" date="2020" name="mSystems">
        <title>Genome- and Community-Level Interaction Insights into Carbon Utilization and Element Cycling Functions of Hydrothermarchaeota in Hydrothermal Sediment.</title>
        <authorList>
            <person name="Zhou Z."/>
            <person name="Liu Y."/>
            <person name="Xu W."/>
            <person name="Pan J."/>
            <person name="Luo Z.H."/>
            <person name="Li M."/>
        </authorList>
    </citation>
    <scope>NUCLEOTIDE SEQUENCE [LARGE SCALE GENOMIC DNA]</scope>
    <source>
        <strain evidence="3">HyVt-102</strain>
    </source>
</reference>
<dbReference type="PANTHER" id="PTHR31689:SF0">
    <property type="entry name" value="DIAMINOPIMELATE EPIMERASE"/>
    <property type="match status" value="1"/>
</dbReference>
<dbReference type="AlphaFoldDB" id="A0A7C0ZEA4"/>
<dbReference type="Proteomes" id="UP000885847">
    <property type="component" value="Unassembled WGS sequence"/>
</dbReference>
<gene>
    <name evidence="3" type="ORF">ENF18_07410</name>
</gene>
<keyword evidence="2" id="KW-0413">Isomerase</keyword>
<evidence type="ECO:0000256" key="1">
    <source>
        <dbReference type="ARBA" id="ARBA00010219"/>
    </source>
</evidence>
<proteinExistence type="inferred from homology"/>
<dbReference type="GO" id="GO:0009089">
    <property type="term" value="P:lysine biosynthetic process via diaminopimelate"/>
    <property type="evidence" value="ECO:0007669"/>
    <property type="project" value="InterPro"/>
</dbReference>
<dbReference type="SUPFAM" id="SSF54506">
    <property type="entry name" value="Diaminopimelate epimerase-like"/>
    <property type="match status" value="2"/>
</dbReference>
<evidence type="ECO:0000313" key="3">
    <source>
        <dbReference type="EMBL" id="HDI83599.1"/>
    </source>
</evidence>
<dbReference type="Pfam" id="PF01678">
    <property type="entry name" value="DAP_epimerase"/>
    <property type="match status" value="2"/>
</dbReference>
<dbReference type="EMBL" id="DQWE01000350">
    <property type="protein sequence ID" value="HDI83599.1"/>
    <property type="molecule type" value="Genomic_DNA"/>
</dbReference>
<organism evidence="3">
    <name type="scientific">candidate division WOR-3 bacterium</name>
    <dbReference type="NCBI Taxonomy" id="2052148"/>
    <lineage>
        <taxon>Bacteria</taxon>
        <taxon>Bacteria division WOR-3</taxon>
    </lineage>
</organism>
<accession>A0A7C0ZEA4</accession>
<dbReference type="InterPro" id="IPR001653">
    <property type="entry name" value="DAP_epimerase_DapF"/>
</dbReference>
<dbReference type="GO" id="GO:0008837">
    <property type="term" value="F:diaminopimelate epimerase activity"/>
    <property type="evidence" value="ECO:0007669"/>
    <property type="project" value="InterPro"/>
</dbReference>
<sequence length="236" mass="26135">MSEFNFVKAVVCGNDFVIVEGDVEPHVVPSVLDRHFGIGGDGIILFEENRMRFFNPDGKKAEFCGNGTLALSSLLLNRGDNVDFIVTDAGRVELNKEGALFIKLPDPMVIMEEPLIIQVGVPHLLIPVDNLERVDVKGEGRRYTKTLENGNNVDWIEMMDHGIKIRTYERGVEDETLSCGSGVGAAGYWYSQVTGKERFKVRTKGGEYQVLIQNGIWISAPVSFPFHGIYRGGNGV</sequence>